<keyword evidence="2" id="KW-1185">Reference proteome</keyword>
<dbReference type="EMBL" id="JBHULV010000044">
    <property type="protein sequence ID" value="MFD2732433.1"/>
    <property type="molecule type" value="Genomic_DNA"/>
</dbReference>
<proteinExistence type="predicted"/>
<dbReference type="Proteomes" id="UP001597546">
    <property type="component" value="Unassembled WGS sequence"/>
</dbReference>
<organism evidence="1 2">
    <name type="scientific">Pedobacter alpinus</name>
    <dbReference type="NCBI Taxonomy" id="1590643"/>
    <lineage>
        <taxon>Bacteria</taxon>
        <taxon>Pseudomonadati</taxon>
        <taxon>Bacteroidota</taxon>
        <taxon>Sphingobacteriia</taxon>
        <taxon>Sphingobacteriales</taxon>
        <taxon>Sphingobacteriaceae</taxon>
        <taxon>Pedobacter</taxon>
    </lineage>
</organism>
<gene>
    <name evidence="1" type="ORF">ACFSSE_12050</name>
</gene>
<protein>
    <submittedName>
        <fullName evidence="1">Uncharacterized protein</fullName>
    </submittedName>
</protein>
<evidence type="ECO:0000313" key="2">
    <source>
        <dbReference type="Proteomes" id="UP001597546"/>
    </source>
</evidence>
<sequence>MRDDLNASLGMDSHLAYRKVNAWVLQKTGNIEPAKPERLVNTLAGEQAIKELRNTGLASLVSYYNWKEGHIPVLDETGFGAKVSLKLDVADLEDLAAVNNALAPYHLRFTIAERNLEFIIIKENR</sequence>
<accession>A0ABW5TTQ7</accession>
<name>A0ABW5TTQ7_9SPHI</name>
<reference evidence="2" key="1">
    <citation type="journal article" date="2019" name="Int. J. Syst. Evol. Microbiol.">
        <title>The Global Catalogue of Microorganisms (GCM) 10K type strain sequencing project: providing services to taxonomists for standard genome sequencing and annotation.</title>
        <authorList>
            <consortium name="The Broad Institute Genomics Platform"/>
            <consortium name="The Broad Institute Genome Sequencing Center for Infectious Disease"/>
            <person name="Wu L."/>
            <person name="Ma J."/>
        </authorList>
    </citation>
    <scope>NUCLEOTIDE SEQUENCE [LARGE SCALE GENOMIC DNA]</scope>
    <source>
        <strain evidence="2">KCTC 42456</strain>
    </source>
</reference>
<dbReference type="RefSeq" id="WP_379040283.1">
    <property type="nucleotide sequence ID" value="NZ_JBHSKW010000001.1"/>
</dbReference>
<evidence type="ECO:0000313" key="1">
    <source>
        <dbReference type="EMBL" id="MFD2732433.1"/>
    </source>
</evidence>
<comment type="caution">
    <text evidence="1">The sequence shown here is derived from an EMBL/GenBank/DDBJ whole genome shotgun (WGS) entry which is preliminary data.</text>
</comment>